<protein>
    <submittedName>
        <fullName evidence="2">Uncharacterized protein</fullName>
    </submittedName>
</protein>
<dbReference type="Proteomes" id="UP000246077">
    <property type="component" value="Unassembled WGS sequence"/>
</dbReference>
<feature type="region of interest" description="Disordered" evidence="1">
    <location>
        <begin position="1"/>
        <end position="117"/>
    </location>
</feature>
<keyword evidence="3" id="KW-1185">Reference proteome</keyword>
<feature type="compositionally biased region" description="Pro residues" evidence="1">
    <location>
        <begin position="92"/>
        <end position="106"/>
    </location>
</feature>
<feature type="compositionally biased region" description="Low complexity" evidence="1">
    <location>
        <begin position="82"/>
        <end position="91"/>
    </location>
</feature>
<sequence>MPAALPMPAHAELSSAELPPLESRDIGTRPAPKAPQDMLLPGETLRSRWADPQHPQAPGREASLPAVPAKPRGGQGRPAAGLPAPLTITPIPAAPAPVAAPAPAPARTPAKPAKPGKIRFGDAACDGGYHLEGVAVDAAGRPCGLF</sequence>
<name>A0A317ECD7_9PROT</name>
<dbReference type="EMBL" id="QGLF01000001">
    <property type="protein sequence ID" value="PWR23964.1"/>
    <property type="molecule type" value="Genomic_DNA"/>
</dbReference>
<organism evidence="2 3">
    <name type="scientific">Zavarzinia compransoris</name>
    <dbReference type="NCBI Taxonomy" id="1264899"/>
    <lineage>
        <taxon>Bacteria</taxon>
        <taxon>Pseudomonadati</taxon>
        <taxon>Pseudomonadota</taxon>
        <taxon>Alphaproteobacteria</taxon>
        <taxon>Rhodospirillales</taxon>
        <taxon>Zavarziniaceae</taxon>
        <taxon>Zavarzinia</taxon>
    </lineage>
</organism>
<proteinExistence type="predicted"/>
<evidence type="ECO:0000313" key="2">
    <source>
        <dbReference type="EMBL" id="PWR23964.1"/>
    </source>
</evidence>
<accession>A0A317ECD7</accession>
<dbReference type="AlphaFoldDB" id="A0A317ECD7"/>
<reference evidence="3" key="1">
    <citation type="submission" date="2018-05" db="EMBL/GenBank/DDBJ databases">
        <title>Zavarzinia sp. HR-AS.</title>
        <authorList>
            <person name="Lee Y."/>
            <person name="Jeon C.O."/>
        </authorList>
    </citation>
    <scope>NUCLEOTIDE SEQUENCE [LARGE SCALE GENOMIC DNA]</scope>
    <source>
        <strain evidence="3">DSM 1231</strain>
    </source>
</reference>
<evidence type="ECO:0000313" key="3">
    <source>
        <dbReference type="Proteomes" id="UP000246077"/>
    </source>
</evidence>
<evidence type="ECO:0000256" key="1">
    <source>
        <dbReference type="SAM" id="MobiDB-lite"/>
    </source>
</evidence>
<gene>
    <name evidence="2" type="ORF">DKG75_05295</name>
</gene>
<comment type="caution">
    <text evidence="2">The sequence shown here is derived from an EMBL/GenBank/DDBJ whole genome shotgun (WGS) entry which is preliminary data.</text>
</comment>